<accession>A0ABN1LI63</accession>
<dbReference type="SUPFAM" id="SSF50182">
    <property type="entry name" value="Sm-like ribonucleoproteins"/>
    <property type="match status" value="1"/>
</dbReference>
<comment type="caution">
    <text evidence="6">Lacks conserved residue(s) required for the propagation of feature annotation.</text>
</comment>
<dbReference type="InterPro" id="IPR045275">
    <property type="entry name" value="MscS_archaea/bacteria_type"/>
</dbReference>
<keyword evidence="6" id="KW-0407">Ion channel</keyword>
<evidence type="ECO:0000256" key="5">
    <source>
        <dbReference type="ARBA" id="ARBA00023136"/>
    </source>
</evidence>
<feature type="coiled-coil region" evidence="7">
    <location>
        <begin position="292"/>
        <end position="319"/>
    </location>
</feature>
<dbReference type="RefSeq" id="WP_343858981.1">
    <property type="nucleotide sequence ID" value="NZ_BAAAFD010000004.1"/>
</dbReference>
<dbReference type="EMBL" id="BAAAFD010000004">
    <property type="protein sequence ID" value="GAA0856391.1"/>
    <property type="molecule type" value="Genomic_DNA"/>
</dbReference>
<comment type="similarity">
    <text evidence="6">Belongs to the MscS (TC 1.A.23) family.</text>
</comment>
<dbReference type="InterPro" id="IPR023408">
    <property type="entry name" value="MscS_beta-dom_sf"/>
</dbReference>
<dbReference type="InterPro" id="IPR006685">
    <property type="entry name" value="MscS_channel_2nd"/>
</dbReference>
<sequence length="340" mass="37334">MPSQEDLLNFVILSLPLALTIIVVVVTLWLAHVFLIKRHAALGNEKLFSRQLTMLGLSIVGVLVIILALPISDSSRNQIIGLVGLVLSGIFAFSSSTIFANLLAGIMMRITTPFKTGDFIQVDTYFGRVVERGLLDTEIQTEASDLVALPNTFMITHPISVTRSTGTIISTSLSLGYDIHHSTITSLLTQAAENCGLTDPFVHIVELGDFSITYKISGKLEEVKSLISSRTMLNREVLDVLHDSQIEIMSPSFMNQRRLPDELKMIPPKQTAKQQDDAPAVEEVIFDKAEAAEQKEQKVESVKAQITSLKEQLSSADAEQKTNISNKIATLTEKLKNSAD</sequence>
<keyword evidence="6" id="KW-0813">Transport</keyword>
<keyword evidence="7" id="KW-0175">Coiled coil</keyword>
<feature type="transmembrane region" description="Helical" evidence="6">
    <location>
        <begin position="52"/>
        <end position="72"/>
    </location>
</feature>
<evidence type="ECO:0000313" key="10">
    <source>
        <dbReference type="Proteomes" id="UP001500359"/>
    </source>
</evidence>
<keyword evidence="3 6" id="KW-0812">Transmembrane</keyword>
<feature type="transmembrane region" description="Helical" evidence="6">
    <location>
        <begin position="78"/>
        <end position="104"/>
    </location>
</feature>
<evidence type="ECO:0000256" key="1">
    <source>
        <dbReference type="ARBA" id="ARBA00004651"/>
    </source>
</evidence>
<dbReference type="Pfam" id="PF00924">
    <property type="entry name" value="MS_channel_2nd"/>
    <property type="match status" value="1"/>
</dbReference>
<keyword evidence="5 6" id="KW-0472">Membrane</keyword>
<keyword evidence="10" id="KW-1185">Reference proteome</keyword>
<comment type="subunit">
    <text evidence="6">Homoheptamer.</text>
</comment>
<dbReference type="InterPro" id="IPR011066">
    <property type="entry name" value="MscS_channel_C_sf"/>
</dbReference>
<proteinExistence type="inferred from homology"/>
<reference evidence="9 10" key="1">
    <citation type="journal article" date="2019" name="Int. J. Syst. Evol. Microbiol.">
        <title>The Global Catalogue of Microorganisms (GCM) 10K type strain sequencing project: providing services to taxonomists for standard genome sequencing and annotation.</title>
        <authorList>
            <consortium name="The Broad Institute Genomics Platform"/>
            <consortium name="The Broad Institute Genome Sequencing Center for Infectious Disease"/>
            <person name="Wu L."/>
            <person name="Ma J."/>
        </authorList>
    </citation>
    <scope>NUCLEOTIDE SEQUENCE [LARGE SCALE GENOMIC DNA]</scope>
    <source>
        <strain evidence="9 10">JCM 15896</strain>
    </source>
</reference>
<comment type="function">
    <text evidence="6">Mechanosensitive channel that participates in the regulation of osmotic pressure changes within the cell, opening in response to stretch forces in the membrane lipid bilayer, without the need for other proteins. Contributes to normal resistance to hypoosmotic shock. Forms an ion channel of 1.0 nanosiemens conductance with a slight preference for anions.</text>
</comment>
<organism evidence="9 10">
    <name type="scientific">Aliiglaciecola litoralis</name>
    <dbReference type="NCBI Taxonomy" id="582857"/>
    <lineage>
        <taxon>Bacteria</taxon>
        <taxon>Pseudomonadati</taxon>
        <taxon>Pseudomonadota</taxon>
        <taxon>Gammaproteobacteria</taxon>
        <taxon>Alteromonadales</taxon>
        <taxon>Alteromonadaceae</taxon>
        <taxon>Aliiglaciecola</taxon>
    </lineage>
</organism>
<dbReference type="InterPro" id="IPR010920">
    <property type="entry name" value="LSM_dom_sf"/>
</dbReference>
<keyword evidence="2" id="KW-1003">Cell membrane</keyword>
<comment type="subcellular location">
    <subcellularLocation>
        <location evidence="6">Cell inner membrane</location>
        <topology evidence="6">Multi-pass membrane protein</topology>
    </subcellularLocation>
    <subcellularLocation>
        <location evidence="1">Cell membrane</location>
        <topology evidence="1">Multi-pass membrane protein</topology>
    </subcellularLocation>
</comment>
<keyword evidence="6" id="KW-0997">Cell inner membrane</keyword>
<name>A0ABN1LI63_9ALTE</name>
<evidence type="ECO:0000259" key="8">
    <source>
        <dbReference type="Pfam" id="PF00924"/>
    </source>
</evidence>
<protein>
    <recommendedName>
        <fullName evidence="6">Small-conductance mechanosensitive channel</fullName>
    </recommendedName>
</protein>
<evidence type="ECO:0000313" key="9">
    <source>
        <dbReference type="EMBL" id="GAA0856391.1"/>
    </source>
</evidence>
<dbReference type="PANTHER" id="PTHR30221">
    <property type="entry name" value="SMALL-CONDUCTANCE MECHANOSENSITIVE CHANNEL"/>
    <property type="match status" value="1"/>
</dbReference>
<feature type="transmembrane region" description="Helical" evidence="6">
    <location>
        <begin position="12"/>
        <end position="31"/>
    </location>
</feature>
<feature type="domain" description="Mechanosensitive ion channel MscS" evidence="8">
    <location>
        <begin position="97"/>
        <end position="159"/>
    </location>
</feature>
<keyword evidence="4 6" id="KW-1133">Transmembrane helix</keyword>
<comment type="caution">
    <text evidence="9">The sequence shown here is derived from an EMBL/GenBank/DDBJ whole genome shotgun (WGS) entry which is preliminary data.</text>
</comment>
<keyword evidence="6" id="KW-0406">Ion transport</keyword>
<evidence type="ECO:0000256" key="2">
    <source>
        <dbReference type="ARBA" id="ARBA00022475"/>
    </source>
</evidence>
<evidence type="ECO:0000256" key="3">
    <source>
        <dbReference type="ARBA" id="ARBA00022692"/>
    </source>
</evidence>
<gene>
    <name evidence="9" type="ORF">GCM10009114_18130</name>
</gene>
<evidence type="ECO:0000256" key="7">
    <source>
        <dbReference type="SAM" id="Coils"/>
    </source>
</evidence>
<dbReference type="Proteomes" id="UP001500359">
    <property type="component" value="Unassembled WGS sequence"/>
</dbReference>
<dbReference type="Gene3D" id="2.30.30.60">
    <property type="match status" value="1"/>
</dbReference>
<evidence type="ECO:0000256" key="4">
    <source>
        <dbReference type="ARBA" id="ARBA00022989"/>
    </source>
</evidence>
<dbReference type="PANTHER" id="PTHR30221:SF18">
    <property type="entry name" value="SLL0590 PROTEIN"/>
    <property type="match status" value="1"/>
</dbReference>
<dbReference type="SUPFAM" id="SSF82689">
    <property type="entry name" value="Mechanosensitive channel protein MscS (YggB), C-terminal domain"/>
    <property type="match status" value="1"/>
</dbReference>
<evidence type="ECO:0000256" key="6">
    <source>
        <dbReference type="RuleBase" id="RU369025"/>
    </source>
</evidence>